<protein>
    <submittedName>
        <fullName evidence="1">Uncharacterized protein</fullName>
    </submittedName>
</protein>
<comment type="caution">
    <text evidence="1">The sequence shown here is derived from an EMBL/GenBank/DDBJ whole genome shotgun (WGS) entry which is preliminary data.</text>
</comment>
<dbReference type="Proteomes" id="UP000321225">
    <property type="component" value="Unassembled WGS sequence"/>
</dbReference>
<sequence length="79" mass="8680">MPGVIAMARMTSVPRVLGVARMRAVTRVLGVAVPSTRHVLIMRMTHGVIMLAHQDLLRSWLVPLGGIRCELVPAFHTAR</sequence>
<accession>A0A511AHL9</accession>
<reference evidence="1 2" key="1">
    <citation type="submission" date="2019-07" db="EMBL/GenBank/DDBJ databases">
        <title>Whole genome shotgun sequence of Microbacterium aerolatum NBRC 103071.</title>
        <authorList>
            <person name="Hosoyama A."/>
            <person name="Uohara A."/>
            <person name="Ohji S."/>
            <person name="Ichikawa N."/>
        </authorList>
    </citation>
    <scope>NUCLEOTIDE SEQUENCE [LARGE SCALE GENOMIC DNA]</scope>
    <source>
        <strain evidence="1 2">NBRC 103071</strain>
    </source>
</reference>
<gene>
    <name evidence="1" type="ORF">MAE01_13870</name>
</gene>
<dbReference type="EMBL" id="BJUW01000005">
    <property type="protein sequence ID" value="GEK86211.1"/>
    <property type="molecule type" value="Genomic_DNA"/>
</dbReference>
<evidence type="ECO:0000313" key="2">
    <source>
        <dbReference type="Proteomes" id="UP000321225"/>
    </source>
</evidence>
<dbReference type="AlphaFoldDB" id="A0A511AHL9"/>
<name>A0A511AHL9_9MICO</name>
<proteinExistence type="predicted"/>
<evidence type="ECO:0000313" key="1">
    <source>
        <dbReference type="EMBL" id="GEK86211.1"/>
    </source>
</evidence>
<organism evidence="1 2">
    <name type="scientific">Microbacterium aerolatum</name>
    <dbReference type="NCBI Taxonomy" id="153731"/>
    <lineage>
        <taxon>Bacteria</taxon>
        <taxon>Bacillati</taxon>
        <taxon>Actinomycetota</taxon>
        <taxon>Actinomycetes</taxon>
        <taxon>Micrococcales</taxon>
        <taxon>Microbacteriaceae</taxon>
        <taxon>Microbacterium</taxon>
    </lineage>
</organism>
<keyword evidence="2" id="KW-1185">Reference proteome</keyword>